<feature type="binding site" evidence="12">
    <location>
        <position position="214"/>
    </location>
    <ligand>
        <name>Zn(2+)</name>
        <dbReference type="ChEBI" id="CHEBI:29105"/>
        <note>catalytic</note>
    </ligand>
</feature>
<evidence type="ECO:0000256" key="8">
    <source>
        <dbReference type="ARBA" id="ARBA00047401"/>
    </source>
</evidence>
<feature type="binding site" evidence="12">
    <location>
        <position position="218"/>
    </location>
    <ligand>
        <name>Zn(2+)</name>
        <dbReference type="ChEBI" id="CHEBI:29105"/>
        <note>catalytic</note>
    </ligand>
</feature>
<comment type="catalytic activity">
    <reaction evidence="10">
        <text>an N-acylsphinganine + H2O = sphinganine + a fatty acid</text>
        <dbReference type="Rhea" id="RHEA:33551"/>
        <dbReference type="ChEBI" id="CHEBI:15377"/>
        <dbReference type="ChEBI" id="CHEBI:28868"/>
        <dbReference type="ChEBI" id="CHEBI:31488"/>
        <dbReference type="ChEBI" id="CHEBI:57817"/>
    </reaction>
    <physiologicalReaction direction="left-to-right" evidence="10">
        <dbReference type="Rhea" id="RHEA:33552"/>
    </physiologicalReaction>
</comment>
<sequence>MAPLGYWGPPTATLDWCEDNYDYSPFVAEFWNTLSNLPMVAAPLLSAPFCARAHMEWRYLVAHVGISVVGIGSWFFHMTLLYEMQLLDELPMIYTCCVFVYCLFLSFEKPNFMNVPFILTLVAFSCLVTGIYLLLKDPVFHQVMYGMLVCFLVVRGVYIAFWVLPCLQPLMFSSLASFLLGFILWNLDNNFCPTWRRVRVSMLPTSLGAVSQLHAWWHLLSGLGSYLHILFSLSARLLYLKKRPRVTWLLGFWPVLCVDGKIDA</sequence>
<dbReference type="AlphaFoldDB" id="A0AAJ7UDG7"/>
<evidence type="ECO:0000313" key="14">
    <source>
        <dbReference type="Proteomes" id="UP001318040"/>
    </source>
</evidence>
<dbReference type="KEGG" id="pmrn:116956768"/>
<feature type="transmembrane region" description="Helical" evidence="13">
    <location>
        <begin position="113"/>
        <end position="135"/>
    </location>
</feature>
<keyword evidence="5" id="KW-0746">Sphingolipid metabolism</keyword>
<keyword evidence="11" id="KW-0479">Metal-binding</keyword>
<dbReference type="GO" id="GO:0006672">
    <property type="term" value="P:ceramide metabolic process"/>
    <property type="evidence" value="ECO:0007669"/>
    <property type="project" value="InterPro"/>
</dbReference>
<dbReference type="GO" id="GO:0005789">
    <property type="term" value="C:endoplasmic reticulum membrane"/>
    <property type="evidence" value="ECO:0007669"/>
    <property type="project" value="TreeGrafter"/>
</dbReference>
<evidence type="ECO:0000256" key="9">
    <source>
        <dbReference type="ARBA" id="ARBA00048323"/>
    </source>
</evidence>
<evidence type="ECO:0000256" key="6">
    <source>
        <dbReference type="ARBA" id="ARBA00022989"/>
    </source>
</evidence>
<organism evidence="14 15">
    <name type="scientific">Petromyzon marinus</name>
    <name type="common">Sea lamprey</name>
    <dbReference type="NCBI Taxonomy" id="7757"/>
    <lineage>
        <taxon>Eukaryota</taxon>
        <taxon>Metazoa</taxon>
        <taxon>Chordata</taxon>
        <taxon>Craniata</taxon>
        <taxon>Vertebrata</taxon>
        <taxon>Cyclostomata</taxon>
        <taxon>Hyperoartia</taxon>
        <taxon>Petromyzontiformes</taxon>
        <taxon>Petromyzontidae</taxon>
        <taxon>Petromyzon</taxon>
    </lineage>
</organism>
<feature type="binding site" evidence="11">
    <location>
        <position position="16"/>
    </location>
    <ligand>
        <name>Ca(2+)</name>
        <dbReference type="ChEBI" id="CHEBI:29108"/>
    </ligand>
</feature>
<feature type="binding site" evidence="11">
    <location>
        <position position="18"/>
    </location>
    <ligand>
        <name>Ca(2+)</name>
        <dbReference type="ChEBI" id="CHEBI:29108"/>
    </ligand>
</feature>
<evidence type="ECO:0000313" key="15">
    <source>
        <dbReference type="RefSeq" id="XP_032834446.1"/>
    </source>
</evidence>
<dbReference type="GO" id="GO:0017040">
    <property type="term" value="F:N-acylsphingosine amidohydrolase activity"/>
    <property type="evidence" value="ECO:0007669"/>
    <property type="project" value="UniProtKB-EC"/>
</dbReference>
<feature type="binding site" evidence="11">
    <location>
        <position position="15"/>
    </location>
    <ligand>
        <name>Ca(2+)</name>
        <dbReference type="ChEBI" id="CHEBI:29108"/>
    </ligand>
</feature>
<evidence type="ECO:0000256" key="7">
    <source>
        <dbReference type="ARBA" id="ARBA00023136"/>
    </source>
</evidence>
<evidence type="ECO:0000256" key="1">
    <source>
        <dbReference type="ARBA" id="ARBA00004141"/>
    </source>
</evidence>
<accession>A0AAJ7UDG7</accession>
<dbReference type="GO" id="GO:0046872">
    <property type="term" value="F:metal ion binding"/>
    <property type="evidence" value="ECO:0007669"/>
    <property type="project" value="UniProtKB-KW"/>
</dbReference>
<protein>
    <recommendedName>
        <fullName evidence="13">Alkaline ceramidase</fullName>
        <ecNumber evidence="13">3.5.1.-</ecNumber>
    </recommendedName>
</protein>
<dbReference type="Proteomes" id="UP001318040">
    <property type="component" value="Chromosome 67"/>
</dbReference>
<proteinExistence type="inferred from homology"/>
<feature type="transmembrane region" description="Helical" evidence="13">
    <location>
        <begin position="90"/>
        <end position="107"/>
    </location>
</feature>
<comment type="catalytic activity">
    <reaction evidence="9">
        <text>an N-acylsphing-4-enine + H2O = sphing-4-enine + a fatty acid</text>
        <dbReference type="Rhea" id="RHEA:20856"/>
        <dbReference type="ChEBI" id="CHEBI:15377"/>
        <dbReference type="ChEBI" id="CHEBI:28868"/>
        <dbReference type="ChEBI" id="CHEBI:52639"/>
        <dbReference type="ChEBI" id="CHEBI:57756"/>
        <dbReference type="EC" id="3.5.1.23"/>
    </reaction>
    <physiologicalReaction direction="left-to-right" evidence="9">
        <dbReference type="Rhea" id="RHEA:20857"/>
    </physiologicalReaction>
</comment>
<keyword evidence="3 13" id="KW-0812">Transmembrane</keyword>
<feature type="transmembrane region" description="Helical" evidence="13">
    <location>
        <begin position="223"/>
        <end position="240"/>
    </location>
</feature>
<feature type="binding site" evidence="11">
    <location>
        <position position="20"/>
    </location>
    <ligand>
        <name>Ca(2+)</name>
        <dbReference type="ChEBI" id="CHEBI:29108"/>
    </ligand>
</feature>
<comment type="cofactor">
    <cofactor evidence="12">
        <name>Zn(2+)</name>
        <dbReference type="ChEBI" id="CHEBI:29105"/>
    </cofactor>
</comment>
<comment type="catalytic activity">
    <reaction evidence="8">
        <text>N-(9Z-octadecenoyl)-sphing-4-enine + H2O = sphing-4-enine + (9Z)-octadecenoate</text>
        <dbReference type="Rhea" id="RHEA:41299"/>
        <dbReference type="ChEBI" id="CHEBI:15377"/>
        <dbReference type="ChEBI" id="CHEBI:30823"/>
        <dbReference type="ChEBI" id="CHEBI:57756"/>
        <dbReference type="ChEBI" id="CHEBI:77996"/>
    </reaction>
    <physiologicalReaction direction="left-to-right" evidence="8">
        <dbReference type="Rhea" id="RHEA:41300"/>
    </physiologicalReaction>
</comment>
<evidence type="ECO:0000256" key="10">
    <source>
        <dbReference type="ARBA" id="ARBA00049511"/>
    </source>
</evidence>
<reference evidence="15" key="1">
    <citation type="submission" date="2025-08" db="UniProtKB">
        <authorList>
            <consortium name="RefSeq"/>
        </authorList>
    </citation>
    <scope>IDENTIFICATION</scope>
    <source>
        <tissue evidence="15">Sperm</tissue>
    </source>
</reference>
<keyword evidence="14" id="KW-1185">Reference proteome</keyword>
<feature type="transmembrane region" description="Helical" evidence="13">
    <location>
        <begin position="170"/>
        <end position="187"/>
    </location>
</feature>
<dbReference type="Pfam" id="PF05875">
    <property type="entry name" value="Ceramidase"/>
    <property type="match status" value="1"/>
</dbReference>
<dbReference type="InterPro" id="IPR008901">
    <property type="entry name" value="ACER"/>
</dbReference>
<dbReference type="GeneID" id="116956768"/>
<evidence type="ECO:0000256" key="3">
    <source>
        <dbReference type="ARBA" id="ARBA00022692"/>
    </source>
</evidence>
<evidence type="ECO:0000256" key="2">
    <source>
        <dbReference type="ARBA" id="ARBA00009780"/>
    </source>
</evidence>
<gene>
    <name evidence="15" type="primary">LOC116956768</name>
</gene>
<keyword evidence="4 13" id="KW-0378">Hydrolase</keyword>
<evidence type="ECO:0000256" key="4">
    <source>
        <dbReference type="ARBA" id="ARBA00022801"/>
    </source>
</evidence>
<dbReference type="RefSeq" id="XP_032834446.1">
    <property type="nucleotide sequence ID" value="XM_032978555.1"/>
</dbReference>
<feature type="binding site" evidence="11">
    <location>
        <position position="29"/>
    </location>
    <ligand>
        <name>Ca(2+)</name>
        <dbReference type="ChEBI" id="CHEBI:29108"/>
    </ligand>
</feature>
<keyword evidence="6 13" id="KW-1133">Transmembrane helix</keyword>
<keyword evidence="12" id="KW-0862">Zinc</keyword>
<comment type="caution">
    <text evidence="13">Lacks conserved residue(s) required for the propagation of feature annotation.</text>
</comment>
<evidence type="ECO:0000256" key="12">
    <source>
        <dbReference type="PIRSR" id="PIRSR608901-2"/>
    </source>
</evidence>
<feature type="binding site" evidence="12">
    <location>
        <position position="77"/>
    </location>
    <ligand>
        <name>Zn(2+)</name>
        <dbReference type="ChEBI" id="CHEBI:29105"/>
        <note>catalytic</note>
    </ligand>
</feature>
<evidence type="ECO:0000256" key="11">
    <source>
        <dbReference type="PIRSR" id="PIRSR608901-1"/>
    </source>
</evidence>
<dbReference type="PANTHER" id="PTHR46187:SF3">
    <property type="entry name" value="ALKALINE CERAMIDASE 3"/>
    <property type="match status" value="1"/>
</dbReference>
<feature type="transmembrane region" description="Helical" evidence="13">
    <location>
        <begin position="57"/>
        <end position="78"/>
    </location>
</feature>
<evidence type="ECO:0000256" key="13">
    <source>
        <dbReference type="RuleBase" id="RU364079"/>
    </source>
</evidence>
<dbReference type="PANTHER" id="PTHR46187">
    <property type="entry name" value="ALKALINE CERAMIDASE 3"/>
    <property type="match status" value="1"/>
</dbReference>
<dbReference type="GO" id="GO:0071602">
    <property type="term" value="P:phytosphingosine biosynthetic process"/>
    <property type="evidence" value="ECO:0007669"/>
    <property type="project" value="TreeGrafter"/>
</dbReference>
<comment type="similarity">
    <text evidence="2 13">Belongs to the alkaline ceramidase family.</text>
</comment>
<keyword evidence="11" id="KW-0106">Calcium</keyword>
<dbReference type="EC" id="3.5.1.-" evidence="13"/>
<evidence type="ECO:0000256" key="5">
    <source>
        <dbReference type="ARBA" id="ARBA00022919"/>
    </source>
</evidence>
<comment type="subcellular location">
    <subcellularLocation>
        <location evidence="1">Membrane</location>
        <topology evidence="1">Multi-pass membrane protein</topology>
    </subcellularLocation>
</comment>
<keyword evidence="7 13" id="KW-0472">Membrane</keyword>
<dbReference type="GO" id="GO:0046512">
    <property type="term" value="P:sphingosine biosynthetic process"/>
    <property type="evidence" value="ECO:0007669"/>
    <property type="project" value="UniProtKB-ARBA"/>
</dbReference>
<feature type="transmembrane region" description="Helical" evidence="13">
    <location>
        <begin position="142"/>
        <end position="164"/>
    </location>
</feature>
<comment type="function">
    <text evidence="13">Hydrolyzes the sphingolipid ceramide into sphingosine and free fatty acid.</text>
</comment>
<keyword evidence="13" id="KW-0443">Lipid metabolism</keyword>
<name>A0AAJ7UDG7_PETMA</name>